<evidence type="ECO:0000256" key="6">
    <source>
        <dbReference type="ARBA" id="ARBA00023049"/>
    </source>
</evidence>
<comment type="caution">
    <text evidence="10">The sequence shown here is derived from an EMBL/GenBank/DDBJ whole genome shotgun (WGS) entry which is preliminary data.</text>
</comment>
<dbReference type="Gene3D" id="3.30.2010.10">
    <property type="entry name" value="Metalloproteases ('zincins'), catalytic domain"/>
    <property type="match status" value="1"/>
</dbReference>
<gene>
    <name evidence="10" type="ORF">HYY20_13925</name>
</gene>
<feature type="region of interest" description="Disordered" evidence="7">
    <location>
        <begin position="252"/>
        <end position="278"/>
    </location>
</feature>
<keyword evidence="2" id="KW-0645">Protease</keyword>
<feature type="region of interest" description="Disordered" evidence="7">
    <location>
        <begin position="331"/>
        <end position="351"/>
    </location>
</feature>
<dbReference type="EMBL" id="JACPRF010000423">
    <property type="protein sequence ID" value="MBI2877970.1"/>
    <property type="molecule type" value="Genomic_DNA"/>
</dbReference>
<organism evidence="10 11">
    <name type="scientific">Tectimicrobiota bacterium</name>
    <dbReference type="NCBI Taxonomy" id="2528274"/>
    <lineage>
        <taxon>Bacteria</taxon>
        <taxon>Pseudomonadati</taxon>
        <taxon>Nitrospinota/Tectimicrobiota group</taxon>
        <taxon>Candidatus Tectimicrobiota</taxon>
    </lineage>
</organism>
<reference evidence="10" key="1">
    <citation type="submission" date="2020-07" db="EMBL/GenBank/DDBJ databases">
        <title>Huge and variable diversity of episymbiotic CPR bacteria and DPANN archaea in groundwater ecosystems.</title>
        <authorList>
            <person name="He C.Y."/>
            <person name="Keren R."/>
            <person name="Whittaker M."/>
            <person name="Farag I.F."/>
            <person name="Doudna J."/>
            <person name="Cate J.H.D."/>
            <person name="Banfield J.F."/>
        </authorList>
    </citation>
    <scope>NUCLEOTIDE SEQUENCE</scope>
    <source>
        <strain evidence="10">NC_groundwater_672_Ag_B-0.1um_62_36</strain>
    </source>
</reference>
<dbReference type="CDD" id="cd07333">
    <property type="entry name" value="M48C_bepA_like"/>
    <property type="match status" value="1"/>
</dbReference>
<dbReference type="InterPro" id="IPR001915">
    <property type="entry name" value="Peptidase_M48"/>
</dbReference>
<keyword evidence="3" id="KW-0479">Metal-binding</keyword>
<dbReference type="PANTHER" id="PTHR22726:SF24">
    <property type="entry name" value="M48 FAMILY METALLOPEPTIDASE"/>
    <property type="match status" value="1"/>
</dbReference>
<evidence type="ECO:0000256" key="8">
    <source>
        <dbReference type="SAM" id="SignalP"/>
    </source>
</evidence>
<dbReference type="AlphaFoldDB" id="A0A932CR22"/>
<keyword evidence="4" id="KW-0378">Hydrolase</keyword>
<dbReference type="InterPro" id="IPR036779">
    <property type="entry name" value="LysM_dom_sf"/>
</dbReference>
<dbReference type="PANTHER" id="PTHR22726">
    <property type="entry name" value="METALLOENDOPEPTIDASE OMA1"/>
    <property type="match status" value="1"/>
</dbReference>
<evidence type="ECO:0000256" key="5">
    <source>
        <dbReference type="ARBA" id="ARBA00022833"/>
    </source>
</evidence>
<proteinExistence type="predicted"/>
<feature type="domain" description="LysM" evidence="9">
    <location>
        <begin position="467"/>
        <end position="515"/>
    </location>
</feature>
<dbReference type="GO" id="GO:0046872">
    <property type="term" value="F:metal ion binding"/>
    <property type="evidence" value="ECO:0007669"/>
    <property type="project" value="UniProtKB-KW"/>
</dbReference>
<evidence type="ECO:0000259" key="9">
    <source>
        <dbReference type="PROSITE" id="PS51782"/>
    </source>
</evidence>
<evidence type="ECO:0000256" key="2">
    <source>
        <dbReference type="ARBA" id="ARBA00022670"/>
    </source>
</evidence>
<dbReference type="Proteomes" id="UP000769766">
    <property type="component" value="Unassembled WGS sequence"/>
</dbReference>
<dbReference type="InterPro" id="IPR018392">
    <property type="entry name" value="LysM"/>
</dbReference>
<feature type="chain" id="PRO_5037713008" evidence="8">
    <location>
        <begin position="28"/>
        <end position="519"/>
    </location>
</feature>
<sequence length="519" mass="57311">MKKRNRISLPTRVAVLLLALLFAAGCATNPVTKKREFVLISEEDEIAIGKEQDPKVLEEFGQFDQAKWQDYVNQVGQKLAAVSHRPELIYRFKVVDSPDLNAFALPGGYIYVTRGLLATLNSEAELATVLGHEIGHVTARHAVEQMTKAQTYQVLSMIGSIFVPQIRQFGQLMDILFFGILMGYGRQAEFQSDQLGIEYAYKAGYDPKAAAGFLKTLKGMEKDAGKGGFEGFFASHPETLDRIKAAEQGAGKWLSGNGQKAPDKLTEGKGTSPGVRDNLIEGRDTYLARLDGLPYGPSPKEGVVTGNVFRHKELGLEVTFPEGWEVLNGKSAVLSKEPDPEQGEKPDHKSERNHFIQMTVDDLSKRYTPEEYARKYAGGKFKIRTGEAREVNGLKAYVGMGEGSHRKLGKIAIQYAFILKGDKVFHLIGFAPPGEFKEVEGKFLKTIESFRGLSREEAEKIKPTRIEIYEVKAGETLEAIVKAHAAKGQDVKEIAKLNGLDPQKPDLKAGQKIKLIVAV</sequence>
<dbReference type="PROSITE" id="PS51782">
    <property type="entry name" value="LYSM"/>
    <property type="match status" value="1"/>
</dbReference>
<comment type="cofactor">
    <cofactor evidence="1">
        <name>Zn(2+)</name>
        <dbReference type="ChEBI" id="CHEBI:29105"/>
    </cofactor>
</comment>
<dbReference type="PROSITE" id="PS51257">
    <property type="entry name" value="PROKAR_LIPOPROTEIN"/>
    <property type="match status" value="1"/>
</dbReference>
<dbReference type="GO" id="GO:0004222">
    <property type="term" value="F:metalloendopeptidase activity"/>
    <property type="evidence" value="ECO:0007669"/>
    <property type="project" value="InterPro"/>
</dbReference>
<name>A0A932CR22_UNCTE</name>
<dbReference type="InterPro" id="IPR051156">
    <property type="entry name" value="Mito/Outer_Membr_Metalloprot"/>
</dbReference>
<keyword evidence="6 10" id="KW-0482">Metalloprotease</keyword>
<evidence type="ECO:0000313" key="11">
    <source>
        <dbReference type="Proteomes" id="UP000769766"/>
    </source>
</evidence>
<keyword evidence="5" id="KW-0862">Zinc</keyword>
<feature type="compositionally biased region" description="Basic and acidic residues" evidence="7">
    <location>
        <begin position="336"/>
        <end position="351"/>
    </location>
</feature>
<feature type="signal peptide" evidence="8">
    <location>
        <begin position="1"/>
        <end position="27"/>
    </location>
</feature>
<dbReference type="Pfam" id="PF01435">
    <property type="entry name" value="Peptidase_M48"/>
    <property type="match status" value="1"/>
</dbReference>
<evidence type="ECO:0000256" key="1">
    <source>
        <dbReference type="ARBA" id="ARBA00001947"/>
    </source>
</evidence>
<dbReference type="CDD" id="cd00118">
    <property type="entry name" value="LysM"/>
    <property type="match status" value="1"/>
</dbReference>
<dbReference type="Gene3D" id="3.10.350.10">
    <property type="entry name" value="LysM domain"/>
    <property type="match status" value="1"/>
</dbReference>
<accession>A0A932CR22</accession>
<evidence type="ECO:0000256" key="3">
    <source>
        <dbReference type="ARBA" id="ARBA00022723"/>
    </source>
</evidence>
<dbReference type="GO" id="GO:0016020">
    <property type="term" value="C:membrane"/>
    <property type="evidence" value="ECO:0007669"/>
    <property type="project" value="TreeGrafter"/>
</dbReference>
<keyword evidence="8" id="KW-0732">Signal</keyword>
<evidence type="ECO:0000256" key="4">
    <source>
        <dbReference type="ARBA" id="ARBA00022801"/>
    </source>
</evidence>
<dbReference type="Pfam" id="PF01476">
    <property type="entry name" value="LysM"/>
    <property type="match status" value="1"/>
</dbReference>
<dbReference type="GO" id="GO:0051603">
    <property type="term" value="P:proteolysis involved in protein catabolic process"/>
    <property type="evidence" value="ECO:0007669"/>
    <property type="project" value="TreeGrafter"/>
</dbReference>
<evidence type="ECO:0000313" key="10">
    <source>
        <dbReference type="EMBL" id="MBI2877970.1"/>
    </source>
</evidence>
<evidence type="ECO:0000256" key="7">
    <source>
        <dbReference type="SAM" id="MobiDB-lite"/>
    </source>
</evidence>
<protein>
    <submittedName>
        <fullName evidence="10">M48 family metalloprotease</fullName>
    </submittedName>
</protein>